<feature type="binding site" evidence="10">
    <location>
        <position position="289"/>
    </location>
    <ligand>
        <name>Zn(2+)</name>
        <dbReference type="ChEBI" id="CHEBI:29105"/>
    </ligand>
</feature>
<dbReference type="Pfam" id="PF03193">
    <property type="entry name" value="RsgA_GTPase"/>
    <property type="match status" value="1"/>
</dbReference>
<dbReference type="Proteomes" id="UP000190080">
    <property type="component" value="Unassembled WGS sequence"/>
</dbReference>
<dbReference type="HAMAP" id="MF_01820">
    <property type="entry name" value="GTPase_RsgA"/>
    <property type="match status" value="1"/>
</dbReference>
<keyword evidence="7 10" id="KW-0862">Zinc</keyword>
<comment type="similarity">
    <text evidence="10">Belongs to the TRAFAC class YlqF/YawG GTPase family. RsgA subfamily.</text>
</comment>
<keyword evidence="9 10" id="KW-0342">GTP-binding</keyword>
<protein>
    <recommendedName>
        <fullName evidence="10">Small ribosomal subunit biogenesis GTPase RsgA</fullName>
        <ecNumber evidence="10">3.6.1.-</ecNumber>
    </recommendedName>
</protein>
<dbReference type="SUPFAM" id="SSF52540">
    <property type="entry name" value="P-loop containing nucleoside triphosphate hydrolases"/>
    <property type="match status" value="1"/>
</dbReference>
<dbReference type="PANTHER" id="PTHR32120:SF10">
    <property type="entry name" value="SMALL RIBOSOMAL SUBUNIT BIOGENESIS GTPASE RSGA"/>
    <property type="match status" value="1"/>
</dbReference>
<dbReference type="InterPro" id="IPR030378">
    <property type="entry name" value="G_CP_dom"/>
</dbReference>
<evidence type="ECO:0000256" key="4">
    <source>
        <dbReference type="ARBA" id="ARBA00022730"/>
    </source>
</evidence>
<dbReference type="InterPro" id="IPR027417">
    <property type="entry name" value="P-loop_NTPase"/>
</dbReference>
<feature type="binding site" evidence="10">
    <location>
        <begin position="151"/>
        <end position="154"/>
    </location>
    <ligand>
        <name>GTP</name>
        <dbReference type="ChEBI" id="CHEBI:37565"/>
    </ligand>
</feature>
<dbReference type="GO" id="GO:0005525">
    <property type="term" value="F:GTP binding"/>
    <property type="evidence" value="ECO:0007669"/>
    <property type="project" value="UniProtKB-UniRule"/>
</dbReference>
<feature type="binding site" evidence="10">
    <location>
        <begin position="203"/>
        <end position="211"/>
    </location>
    <ligand>
        <name>GTP</name>
        <dbReference type="ChEBI" id="CHEBI:37565"/>
    </ligand>
</feature>
<gene>
    <name evidence="13" type="primary">rsgA_2</name>
    <name evidence="10" type="synonym">rsgA</name>
    <name evidence="13" type="ORF">CLORY_36860</name>
</gene>
<dbReference type="PROSITE" id="PS50936">
    <property type="entry name" value="ENGC_GTPASE"/>
    <property type="match status" value="1"/>
</dbReference>
<dbReference type="Gene3D" id="1.10.40.50">
    <property type="entry name" value="Probable gtpase engc, domain 3"/>
    <property type="match status" value="1"/>
</dbReference>
<evidence type="ECO:0000256" key="9">
    <source>
        <dbReference type="ARBA" id="ARBA00023134"/>
    </source>
</evidence>
<proteinExistence type="inferred from homology"/>
<comment type="subcellular location">
    <subcellularLocation>
        <location evidence="10">Cytoplasm</location>
    </subcellularLocation>
</comment>
<reference evidence="13 14" key="1">
    <citation type="submission" date="2017-03" db="EMBL/GenBank/DDBJ databases">
        <title>Genome sequence of Clostridium oryzae DSM 28571.</title>
        <authorList>
            <person name="Poehlein A."/>
            <person name="Daniel R."/>
        </authorList>
    </citation>
    <scope>NUCLEOTIDE SEQUENCE [LARGE SCALE GENOMIC DNA]</scope>
    <source>
        <strain evidence="13 14">DSM 28571</strain>
    </source>
</reference>
<evidence type="ECO:0000259" key="11">
    <source>
        <dbReference type="PROSITE" id="PS50936"/>
    </source>
</evidence>
<dbReference type="CDD" id="cd01854">
    <property type="entry name" value="YjeQ_EngC"/>
    <property type="match status" value="1"/>
</dbReference>
<evidence type="ECO:0000256" key="6">
    <source>
        <dbReference type="ARBA" id="ARBA00022801"/>
    </source>
</evidence>
<evidence type="ECO:0000256" key="10">
    <source>
        <dbReference type="HAMAP-Rule" id="MF_01820"/>
    </source>
</evidence>
<evidence type="ECO:0000256" key="1">
    <source>
        <dbReference type="ARBA" id="ARBA00022490"/>
    </source>
</evidence>
<accession>A0A1V4IEA6</accession>
<organism evidence="13 14">
    <name type="scientific">Clostridium oryzae</name>
    <dbReference type="NCBI Taxonomy" id="1450648"/>
    <lineage>
        <taxon>Bacteria</taxon>
        <taxon>Bacillati</taxon>
        <taxon>Bacillota</taxon>
        <taxon>Clostridia</taxon>
        <taxon>Eubacteriales</taxon>
        <taxon>Clostridiaceae</taxon>
        <taxon>Clostridium</taxon>
    </lineage>
</organism>
<dbReference type="GO" id="GO:0042274">
    <property type="term" value="P:ribosomal small subunit biogenesis"/>
    <property type="evidence" value="ECO:0007669"/>
    <property type="project" value="UniProtKB-UniRule"/>
</dbReference>
<evidence type="ECO:0000256" key="3">
    <source>
        <dbReference type="ARBA" id="ARBA00022723"/>
    </source>
</evidence>
<keyword evidence="3 10" id="KW-0479">Metal-binding</keyword>
<dbReference type="RefSeq" id="WP_079427215.1">
    <property type="nucleotide sequence ID" value="NZ_MZGV01000060.1"/>
</dbReference>
<keyword evidence="2 10" id="KW-0690">Ribosome biogenesis</keyword>
<comment type="caution">
    <text evidence="13">The sequence shown here is derived from an EMBL/GenBank/DDBJ whole genome shotgun (WGS) entry which is preliminary data.</text>
</comment>
<dbReference type="NCBIfam" id="TIGR00157">
    <property type="entry name" value="ribosome small subunit-dependent GTPase A"/>
    <property type="match status" value="1"/>
</dbReference>
<evidence type="ECO:0000256" key="2">
    <source>
        <dbReference type="ARBA" id="ARBA00022517"/>
    </source>
</evidence>
<dbReference type="InterPro" id="IPR004881">
    <property type="entry name" value="Ribosome_biogen_GTPase_RsgA"/>
</dbReference>
<keyword evidence="1 10" id="KW-0963">Cytoplasm</keyword>
<keyword evidence="4 10" id="KW-0699">rRNA-binding</keyword>
<keyword evidence="6 10" id="KW-0378">Hydrolase</keyword>
<dbReference type="GO" id="GO:0005737">
    <property type="term" value="C:cytoplasm"/>
    <property type="evidence" value="ECO:0007669"/>
    <property type="project" value="UniProtKB-SubCell"/>
</dbReference>
<evidence type="ECO:0000313" key="14">
    <source>
        <dbReference type="Proteomes" id="UP000190080"/>
    </source>
</evidence>
<dbReference type="GO" id="GO:0019843">
    <property type="term" value="F:rRNA binding"/>
    <property type="evidence" value="ECO:0007669"/>
    <property type="project" value="UniProtKB-KW"/>
</dbReference>
<evidence type="ECO:0000256" key="7">
    <source>
        <dbReference type="ARBA" id="ARBA00022833"/>
    </source>
</evidence>
<comment type="subunit">
    <text evidence="10">Monomer. Associates with 30S ribosomal subunit, binds 16S rRNA.</text>
</comment>
<keyword evidence="14" id="KW-1185">Reference proteome</keyword>
<feature type="binding site" evidence="10">
    <location>
        <position position="291"/>
    </location>
    <ligand>
        <name>Zn(2+)</name>
        <dbReference type="ChEBI" id="CHEBI:29105"/>
    </ligand>
</feature>
<dbReference type="GO" id="GO:0003924">
    <property type="term" value="F:GTPase activity"/>
    <property type="evidence" value="ECO:0007669"/>
    <property type="project" value="UniProtKB-UniRule"/>
</dbReference>
<feature type="domain" description="CP-type G" evidence="12">
    <location>
        <begin position="103"/>
        <end position="261"/>
    </location>
</feature>
<evidence type="ECO:0000259" key="12">
    <source>
        <dbReference type="PROSITE" id="PS51721"/>
    </source>
</evidence>
<dbReference type="GO" id="GO:0046872">
    <property type="term" value="F:metal ion binding"/>
    <property type="evidence" value="ECO:0007669"/>
    <property type="project" value="UniProtKB-KW"/>
</dbReference>
<dbReference type="EMBL" id="MZGV01000060">
    <property type="protein sequence ID" value="OPJ58266.1"/>
    <property type="molecule type" value="Genomic_DNA"/>
</dbReference>
<comment type="function">
    <text evidence="10">One of several proteins that assist in the late maturation steps of the functional core of the 30S ribosomal subunit. Helps release RbfA from mature subunits. May play a role in the assembly of ribosomal proteins into the subunit. Circularly permuted GTPase that catalyzes slow GTP hydrolysis, GTPase activity is stimulated by the 30S ribosomal subunit.</text>
</comment>
<keyword evidence="5 10" id="KW-0547">Nucleotide-binding</keyword>
<dbReference type="OrthoDB" id="9809485at2"/>
<dbReference type="PANTHER" id="PTHR32120">
    <property type="entry name" value="SMALL RIBOSOMAL SUBUNIT BIOGENESIS GTPASE RSGA"/>
    <property type="match status" value="1"/>
</dbReference>
<feature type="domain" description="EngC GTPase" evidence="11">
    <location>
        <begin position="112"/>
        <end position="259"/>
    </location>
</feature>
<feature type="binding site" evidence="10">
    <location>
        <position position="297"/>
    </location>
    <ligand>
        <name>Zn(2+)</name>
        <dbReference type="ChEBI" id="CHEBI:29105"/>
    </ligand>
</feature>
<evidence type="ECO:0000313" key="13">
    <source>
        <dbReference type="EMBL" id="OPJ58266.1"/>
    </source>
</evidence>
<evidence type="ECO:0000256" key="8">
    <source>
        <dbReference type="ARBA" id="ARBA00022884"/>
    </source>
</evidence>
<dbReference type="PROSITE" id="PS51721">
    <property type="entry name" value="G_CP"/>
    <property type="match status" value="1"/>
</dbReference>
<dbReference type="STRING" id="1450648.CLORY_36860"/>
<feature type="binding site" evidence="10">
    <location>
        <position position="284"/>
    </location>
    <ligand>
        <name>Zn(2+)</name>
        <dbReference type="ChEBI" id="CHEBI:29105"/>
    </ligand>
</feature>
<dbReference type="InterPro" id="IPR010914">
    <property type="entry name" value="RsgA_GTPase_dom"/>
</dbReference>
<comment type="cofactor">
    <cofactor evidence="10">
        <name>Zn(2+)</name>
        <dbReference type="ChEBI" id="CHEBI:29105"/>
    </cofactor>
    <text evidence="10">Binds 1 zinc ion per subunit.</text>
</comment>
<dbReference type="Gene3D" id="3.40.50.300">
    <property type="entry name" value="P-loop containing nucleotide triphosphate hydrolases"/>
    <property type="match status" value="1"/>
</dbReference>
<dbReference type="AlphaFoldDB" id="A0A1V4IEA6"/>
<dbReference type="EC" id="3.6.1.-" evidence="10"/>
<keyword evidence="8 10" id="KW-0694">RNA-binding</keyword>
<sequence>MINNMESYGYNEFYKKQVNSMGSSSEKLMAARIIEAHREQYKIMTKFGERTALLKGSKFYNEAAYADYPVIGDFVLVNYNPSGSDVIYEVLKRKSKFSRIDSFNGIEQILASNFDYVFIMTSLNYDLNAKRIDRYLTMAWESGGIPIIVLTKADLCEDVAAVRDSLRHTILDVPIIAVSSHTGEGIEELKQYIKPKTTVVFLGSSGVGKSSLVNAVAGEEIMKVSEIREDDSKGRHTTTHRQLIMMNNGTMVIDTPGMRELGMWTSEGGIDNTFYDVESLASKCKFTNCTHNNEPGCAVQEALELGIISKARWNNYIKLKKETEFALKKEKQIIHTREKKSKINKKKNCRRVDERDIYDY</sequence>
<name>A0A1V4IEA6_9CLOT</name>
<evidence type="ECO:0000256" key="5">
    <source>
        <dbReference type="ARBA" id="ARBA00022741"/>
    </source>
</evidence>